<gene>
    <name evidence="1" type="ORF">SAMN06265348_108196</name>
</gene>
<evidence type="ECO:0000313" key="2">
    <source>
        <dbReference type="Proteomes" id="UP000320300"/>
    </source>
</evidence>
<accession>A0A521EIQ7</accession>
<proteinExistence type="predicted"/>
<name>A0A521EIQ7_9SPHI</name>
<dbReference type="OrthoDB" id="745987at2"/>
<sequence>MSTIKAGYLISYDYEYVKISLLRIYDFVDEIFLAIDVDRKTWSGKDFLIRESFWEWIKLVDNANKIKIYEDRFYIPGLSPMQCDTRERNMLAQRMGDCDWYLQIDSDEYFIDFEVFASKLRRLHPTVPTTIVCPVATIFKKVVSGYLLIAESSETLCFATNLPVYDNAKHNSGNNYISWDDLVLHQSWAREPEEIYWKLHNWSHKNDFNINSYYNLWNAVDEFNFFSLQDFHPLGSGAWPKLKMIKAKNIVELLNSEEVRMINRSEKDKIKRKPLTSRLWKEIRSSFKYS</sequence>
<keyword evidence="2" id="KW-1185">Reference proteome</keyword>
<dbReference type="RefSeq" id="WP_142529343.1">
    <property type="nucleotide sequence ID" value="NZ_CBCSJO010000008.1"/>
</dbReference>
<dbReference type="AlphaFoldDB" id="A0A521EIQ7"/>
<organism evidence="1 2">
    <name type="scientific">Pedobacter westerhofensis</name>
    <dbReference type="NCBI Taxonomy" id="425512"/>
    <lineage>
        <taxon>Bacteria</taxon>
        <taxon>Pseudomonadati</taxon>
        <taxon>Bacteroidota</taxon>
        <taxon>Sphingobacteriia</taxon>
        <taxon>Sphingobacteriales</taxon>
        <taxon>Sphingobacteriaceae</taxon>
        <taxon>Pedobacter</taxon>
    </lineage>
</organism>
<evidence type="ECO:0008006" key="3">
    <source>
        <dbReference type="Google" id="ProtNLM"/>
    </source>
</evidence>
<dbReference type="EMBL" id="FXTN01000008">
    <property type="protein sequence ID" value="SMO83788.1"/>
    <property type="molecule type" value="Genomic_DNA"/>
</dbReference>
<protein>
    <recommendedName>
        <fullName evidence="3">Glycosyl transferase family 2</fullName>
    </recommendedName>
</protein>
<evidence type="ECO:0000313" key="1">
    <source>
        <dbReference type="EMBL" id="SMO83788.1"/>
    </source>
</evidence>
<dbReference type="Proteomes" id="UP000320300">
    <property type="component" value="Unassembled WGS sequence"/>
</dbReference>
<reference evidence="1 2" key="1">
    <citation type="submission" date="2017-05" db="EMBL/GenBank/DDBJ databases">
        <authorList>
            <person name="Varghese N."/>
            <person name="Submissions S."/>
        </authorList>
    </citation>
    <scope>NUCLEOTIDE SEQUENCE [LARGE SCALE GENOMIC DNA]</scope>
    <source>
        <strain evidence="1 2">DSM 19036</strain>
    </source>
</reference>